<keyword evidence="5 17" id="KW-0808">Transferase</keyword>
<comment type="subcellular location">
    <subcellularLocation>
        <location evidence="2">Membrane</location>
    </subcellularLocation>
</comment>
<dbReference type="GO" id="GO:0009927">
    <property type="term" value="F:histidine phosphotransfer kinase activity"/>
    <property type="evidence" value="ECO:0007669"/>
    <property type="project" value="TreeGrafter"/>
</dbReference>
<keyword evidence="13" id="KW-0175">Coiled coil</keyword>
<dbReference type="PRINTS" id="PR00344">
    <property type="entry name" value="BCTRLSENSOR"/>
</dbReference>
<evidence type="ECO:0000256" key="4">
    <source>
        <dbReference type="ARBA" id="ARBA00022553"/>
    </source>
</evidence>
<evidence type="ECO:0000256" key="7">
    <source>
        <dbReference type="ARBA" id="ARBA00022777"/>
    </source>
</evidence>
<evidence type="ECO:0000313" key="17">
    <source>
        <dbReference type="EMBL" id="AOS43243.1"/>
    </source>
</evidence>
<evidence type="ECO:0000256" key="5">
    <source>
        <dbReference type="ARBA" id="ARBA00022679"/>
    </source>
</evidence>
<dbReference type="EC" id="2.7.13.3" evidence="3"/>
<feature type="transmembrane region" description="Helical" evidence="14">
    <location>
        <begin position="56"/>
        <end position="78"/>
    </location>
</feature>
<dbReference type="GO" id="GO:0000155">
    <property type="term" value="F:phosphorelay sensor kinase activity"/>
    <property type="evidence" value="ECO:0007669"/>
    <property type="project" value="InterPro"/>
</dbReference>
<dbReference type="InterPro" id="IPR003594">
    <property type="entry name" value="HATPase_dom"/>
</dbReference>
<dbReference type="STRING" id="1838286.Verru16b_00286"/>
<dbReference type="InterPro" id="IPR011006">
    <property type="entry name" value="CheY-like_superfamily"/>
</dbReference>
<dbReference type="KEGG" id="obg:Verru16b_00286"/>
<dbReference type="InterPro" id="IPR001789">
    <property type="entry name" value="Sig_transdc_resp-reg_receiver"/>
</dbReference>
<keyword evidence="9" id="KW-0902">Two-component regulatory system</keyword>
<keyword evidence="6" id="KW-0547">Nucleotide-binding</keyword>
<dbReference type="Gene3D" id="3.30.565.10">
    <property type="entry name" value="Histidine kinase-like ATPase, C-terminal domain"/>
    <property type="match status" value="1"/>
</dbReference>
<dbReference type="Gene3D" id="3.40.50.2300">
    <property type="match status" value="1"/>
</dbReference>
<keyword evidence="7 17" id="KW-0418">Kinase</keyword>
<evidence type="ECO:0000256" key="11">
    <source>
        <dbReference type="ARBA" id="ARBA00023306"/>
    </source>
</evidence>
<keyword evidence="11" id="KW-0131">Cell cycle</keyword>
<keyword evidence="14" id="KW-1133">Transmembrane helix</keyword>
<dbReference type="AlphaFoldDB" id="A0A1I7PHZ3"/>
<evidence type="ECO:0000313" key="18">
    <source>
        <dbReference type="Proteomes" id="UP000095228"/>
    </source>
</evidence>
<dbReference type="Pfam" id="PF00512">
    <property type="entry name" value="HisKA"/>
    <property type="match status" value="1"/>
</dbReference>
<dbReference type="SUPFAM" id="SSF55874">
    <property type="entry name" value="ATPase domain of HSP90 chaperone/DNA topoisomerase II/histidine kinase"/>
    <property type="match status" value="1"/>
</dbReference>
<dbReference type="CDD" id="cd00082">
    <property type="entry name" value="HisKA"/>
    <property type="match status" value="1"/>
</dbReference>
<feature type="transmembrane region" description="Helical" evidence="14">
    <location>
        <begin position="84"/>
        <end position="106"/>
    </location>
</feature>
<dbReference type="InterPro" id="IPR005467">
    <property type="entry name" value="His_kinase_dom"/>
</dbReference>
<dbReference type="GO" id="GO:0005524">
    <property type="term" value="F:ATP binding"/>
    <property type="evidence" value="ECO:0007669"/>
    <property type="project" value="UniProtKB-KW"/>
</dbReference>
<evidence type="ECO:0000256" key="9">
    <source>
        <dbReference type="ARBA" id="ARBA00023012"/>
    </source>
</evidence>
<dbReference type="FunFam" id="3.30.565.10:FF:000010">
    <property type="entry name" value="Sensor histidine kinase RcsC"/>
    <property type="match status" value="1"/>
</dbReference>
<dbReference type="PATRIC" id="fig|1838286.3.peg.289"/>
<dbReference type="PANTHER" id="PTHR43047">
    <property type="entry name" value="TWO-COMPONENT HISTIDINE PROTEIN KINASE"/>
    <property type="match status" value="1"/>
</dbReference>
<feature type="transmembrane region" description="Helical" evidence="14">
    <location>
        <begin position="24"/>
        <end position="44"/>
    </location>
</feature>
<comment type="catalytic activity">
    <reaction evidence="1">
        <text>ATP + protein L-histidine = ADP + protein N-phospho-L-histidine.</text>
        <dbReference type="EC" id="2.7.13.3"/>
    </reaction>
</comment>
<feature type="coiled-coil region" evidence="13">
    <location>
        <begin position="504"/>
        <end position="542"/>
    </location>
</feature>
<proteinExistence type="predicted"/>
<evidence type="ECO:0000256" key="13">
    <source>
        <dbReference type="SAM" id="Coils"/>
    </source>
</evidence>
<gene>
    <name evidence="17" type="primary">luxQ_1</name>
    <name evidence="17" type="ORF">Verru16b_00286</name>
</gene>
<accession>A0A1I7PHZ3</accession>
<dbReference type="InterPro" id="IPR036097">
    <property type="entry name" value="HisK_dim/P_sf"/>
</dbReference>
<reference evidence="17 18" key="1">
    <citation type="submission" date="2016-06" db="EMBL/GenBank/DDBJ databases">
        <title>Three novel species with peptidoglycan cell walls form the new genus Lacunisphaera gen. nov. in the family Opitutaceae of the verrucomicrobial subdivision 4.</title>
        <authorList>
            <person name="Rast P."/>
            <person name="Gloeckner I."/>
            <person name="Jogler M."/>
            <person name="Boedeker C."/>
            <person name="Jeske O."/>
            <person name="Wiegand S."/>
            <person name="Reinhardt R."/>
            <person name="Schumann P."/>
            <person name="Rohde M."/>
            <person name="Spring S."/>
            <person name="Gloeckner F.O."/>
            <person name="Jogler C."/>
        </authorList>
    </citation>
    <scope>NUCLEOTIDE SEQUENCE [LARGE SCALE GENOMIC DNA]</scope>
    <source>
        <strain evidence="17 18">IG16b</strain>
    </source>
</reference>
<evidence type="ECO:0000256" key="12">
    <source>
        <dbReference type="PROSITE-ProRule" id="PRU00169"/>
    </source>
</evidence>
<keyword evidence="14" id="KW-0812">Transmembrane</keyword>
<dbReference type="OrthoDB" id="9810730at2"/>
<keyword evidence="8" id="KW-0067">ATP-binding</keyword>
<evidence type="ECO:0000256" key="14">
    <source>
        <dbReference type="SAM" id="Phobius"/>
    </source>
</evidence>
<dbReference type="Pfam" id="PF00072">
    <property type="entry name" value="Response_reg"/>
    <property type="match status" value="1"/>
</dbReference>
<evidence type="ECO:0000259" key="15">
    <source>
        <dbReference type="PROSITE" id="PS50109"/>
    </source>
</evidence>
<evidence type="ECO:0000256" key="10">
    <source>
        <dbReference type="ARBA" id="ARBA00023136"/>
    </source>
</evidence>
<dbReference type="PROSITE" id="PS50110">
    <property type="entry name" value="RESPONSE_REGULATORY"/>
    <property type="match status" value="1"/>
</dbReference>
<dbReference type="GO" id="GO:0005886">
    <property type="term" value="C:plasma membrane"/>
    <property type="evidence" value="ECO:0007669"/>
    <property type="project" value="TreeGrafter"/>
</dbReference>
<dbReference type="SMART" id="SM00388">
    <property type="entry name" value="HisKA"/>
    <property type="match status" value="1"/>
</dbReference>
<dbReference type="Proteomes" id="UP000095228">
    <property type="component" value="Chromosome"/>
</dbReference>
<keyword evidence="10 14" id="KW-0472">Membrane</keyword>
<dbReference type="InterPro" id="IPR004358">
    <property type="entry name" value="Sig_transdc_His_kin-like_C"/>
</dbReference>
<dbReference type="InterPro" id="IPR003661">
    <property type="entry name" value="HisK_dim/P_dom"/>
</dbReference>
<feature type="domain" description="Response regulatory" evidence="16">
    <location>
        <begin position="801"/>
        <end position="917"/>
    </location>
</feature>
<keyword evidence="18" id="KW-1185">Reference proteome</keyword>
<dbReference type="InterPro" id="IPR036890">
    <property type="entry name" value="HATPase_C_sf"/>
</dbReference>
<dbReference type="SUPFAM" id="SSF47384">
    <property type="entry name" value="Homodimeric domain of signal transducing histidine kinase"/>
    <property type="match status" value="1"/>
</dbReference>
<dbReference type="RefSeq" id="WP_069960617.1">
    <property type="nucleotide sequence ID" value="NZ_CP016094.1"/>
</dbReference>
<dbReference type="SUPFAM" id="SSF52172">
    <property type="entry name" value="CheY-like"/>
    <property type="match status" value="1"/>
</dbReference>
<keyword evidence="4 12" id="KW-0597">Phosphoprotein</keyword>
<evidence type="ECO:0000259" key="16">
    <source>
        <dbReference type="PROSITE" id="PS50110"/>
    </source>
</evidence>
<feature type="transmembrane region" description="Helical" evidence="14">
    <location>
        <begin position="118"/>
        <end position="138"/>
    </location>
</feature>
<sequence length="930" mass="101051">MALAMGAVGFGLNGIHLPVFGETGIILGGLATLLATYCLGPWWGAATTALAFSHDWMNTGLPWGLLLYTLEAVVVGWLKHRRNWHPLTAALAFWSFLGVPLALRVLQPPGTLPFPNNWALIALYPCNSLLMALGALTLKQMSWLQPTSGQPSNRDADTPLQRVLLRRLGLIIALSTALLGLFLGRQLDLALRDLSATRLSGDGHEVARAVQDHLDRHQRVLTLLAATHEADTARAAPLDRVRLNYPGFLSLRETDASGRIVASSPASDAAPDPTHEPATLPALLGSVSRRAAPGDALVVTMRAPLPGPTGSPRGLIVGELVLDRLIEELALPAQLAHHTIVIVDRHQRVVASRGDLAWSPLEAVGPGRFTANERQPDGETFLFNLTRPQRLERYLGTRQAIPDFGWEVYLAEPVWKTQRLIARYYLAILCGAAAIAALAMLLARGLAAEITEPFLQLATTIRGLTNGHTDPAPPPVPQASRELTAIGRELQAVAIMFTRTNRRLVGAVAERDRTQAELRELLARLEEKVADRTRELDSARHAAVSANEAKSEFLASMSHELRTPLNVIVGMSELIAERHLGDLNERQSEGVRSIHESGRHLLELINDILDLSKIESGMLELNVQPMEIADLCTASLRFVQTSAHQKSITLESALTDCPPVILADERRLKQILVNLLANAVKFTPAGGRVGLRVAPQSGGHSLRFEIWDTGIGIAPENHERIFQPFQQIDSSLSRQYAGTGLGLALVRSMAQLQGGCVDVSSTLGSGSTFGVAIPLLLPPPEPATPALREASAAPMPAPRARLLIAEDNAANRAVYDAFFEDSDCEIIHAVTGVEALHLVRTHRPDLILMDINMPEMDGLEAIRRLRADSTTEHLPIIAVTAFAMSTDRVRCLEAGASAYLSKPIDLRELKRLVSRFTSSVRTNIPFEFVP</sequence>
<dbReference type="Pfam" id="PF02518">
    <property type="entry name" value="HATPase_c"/>
    <property type="match status" value="1"/>
</dbReference>
<evidence type="ECO:0000256" key="1">
    <source>
        <dbReference type="ARBA" id="ARBA00000085"/>
    </source>
</evidence>
<dbReference type="EMBL" id="CP016094">
    <property type="protein sequence ID" value="AOS43243.1"/>
    <property type="molecule type" value="Genomic_DNA"/>
</dbReference>
<organism evidence="17 18">
    <name type="scientific">Lacunisphaera limnophila</name>
    <dbReference type="NCBI Taxonomy" id="1838286"/>
    <lineage>
        <taxon>Bacteria</taxon>
        <taxon>Pseudomonadati</taxon>
        <taxon>Verrucomicrobiota</taxon>
        <taxon>Opitutia</taxon>
        <taxon>Opitutales</taxon>
        <taxon>Opitutaceae</taxon>
        <taxon>Lacunisphaera</taxon>
    </lineage>
</organism>
<evidence type="ECO:0000256" key="2">
    <source>
        <dbReference type="ARBA" id="ARBA00004370"/>
    </source>
</evidence>
<dbReference type="SMART" id="SM00448">
    <property type="entry name" value="REC"/>
    <property type="match status" value="1"/>
</dbReference>
<name>A0A1I7PHZ3_9BACT</name>
<dbReference type="Gene3D" id="1.10.287.130">
    <property type="match status" value="1"/>
</dbReference>
<dbReference type="FunFam" id="1.10.287.130:FF:000038">
    <property type="entry name" value="Sensory transduction histidine kinase"/>
    <property type="match status" value="1"/>
</dbReference>
<feature type="domain" description="Histidine kinase" evidence="15">
    <location>
        <begin position="556"/>
        <end position="777"/>
    </location>
</feature>
<protein>
    <recommendedName>
        <fullName evidence="3">histidine kinase</fullName>
        <ecNumber evidence="3">2.7.13.3</ecNumber>
    </recommendedName>
</protein>
<feature type="modified residue" description="4-aspartylphosphate" evidence="12">
    <location>
        <position position="850"/>
    </location>
</feature>
<dbReference type="PROSITE" id="PS50109">
    <property type="entry name" value="HIS_KIN"/>
    <property type="match status" value="1"/>
</dbReference>
<feature type="transmembrane region" description="Helical" evidence="14">
    <location>
        <begin position="424"/>
        <end position="447"/>
    </location>
</feature>
<dbReference type="CDD" id="cd16922">
    <property type="entry name" value="HATPase_EvgS-ArcB-TorS-like"/>
    <property type="match status" value="1"/>
</dbReference>
<evidence type="ECO:0000256" key="3">
    <source>
        <dbReference type="ARBA" id="ARBA00012438"/>
    </source>
</evidence>
<evidence type="ECO:0000256" key="8">
    <source>
        <dbReference type="ARBA" id="ARBA00022840"/>
    </source>
</evidence>
<evidence type="ECO:0000256" key="6">
    <source>
        <dbReference type="ARBA" id="ARBA00022741"/>
    </source>
</evidence>
<dbReference type="SMART" id="SM00387">
    <property type="entry name" value="HATPase_c"/>
    <property type="match status" value="1"/>
</dbReference>
<dbReference type="PANTHER" id="PTHR43047:SF63">
    <property type="entry name" value="HISTIDINE KINASE"/>
    <property type="match status" value="1"/>
</dbReference>